<name>A0AAD6ZGT2_9AGAR</name>
<organism evidence="1 2">
    <name type="scientific">Mycena albidolilacea</name>
    <dbReference type="NCBI Taxonomy" id="1033008"/>
    <lineage>
        <taxon>Eukaryota</taxon>
        <taxon>Fungi</taxon>
        <taxon>Dikarya</taxon>
        <taxon>Basidiomycota</taxon>
        <taxon>Agaricomycotina</taxon>
        <taxon>Agaricomycetes</taxon>
        <taxon>Agaricomycetidae</taxon>
        <taxon>Agaricales</taxon>
        <taxon>Marasmiineae</taxon>
        <taxon>Mycenaceae</taxon>
        <taxon>Mycena</taxon>
    </lineage>
</organism>
<proteinExistence type="predicted"/>
<dbReference type="Proteomes" id="UP001218218">
    <property type="component" value="Unassembled WGS sequence"/>
</dbReference>
<dbReference type="AlphaFoldDB" id="A0AAD6ZGT2"/>
<gene>
    <name evidence="1" type="ORF">DFH08DRAFT_1030680</name>
</gene>
<evidence type="ECO:0000313" key="1">
    <source>
        <dbReference type="EMBL" id="KAJ7321972.1"/>
    </source>
</evidence>
<comment type="caution">
    <text evidence="1">The sequence shown here is derived from an EMBL/GenBank/DDBJ whole genome shotgun (WGS) entry which is preliminary data.</text>
</comment>
<reference evidence="1" key="1">
    <citation type="submission" date="2023-03" db="EMBL/GenBank/DDBJ databases">
        <title>Massive genome expansion in bonnet fungi (Mycena s.s.) driven by repeated elements and novel gene families across ecological guilds.</title>
        <authorList>
            <consortium name="Lawrence Berkeley National Laboratory"/>
            <person name="Harder C.B."/>
            <person name="Miyauchi S."/>
            <person name="Viragh M."/>
            <person name="Kuo A."/>
            <person name="Thoen E."/>
            <person name="Andreopoulos B."/>
            <person name="Lu D."/>
            <person name="Skrede I."/>
            <person name="Drula E."/>
            <person name="Henrissat B."/>
            <person name="Morin E."/>
            <person name="Kohler A."/>
            <person name="Barry K."/>
            <person name="LaButti K."/>
            <person name="Morin E."/>
            <person name="Salamov A."/>
            <person name="Lipzen A."/>
            <person name="Mereny Z."/>
            <person name="Hegedus B."/>
            <person name="Baldrian P."/>
            <person name="Stursova M."/>
            <person name="Weitz H."/>
            <person name="Taylor A."/>
            <person name="Grigoriev I.V."/>
            <person name="Nagy L.G."/>
            <person name="Martin F."/>
            <person name="Kauserud H."/>
        </authorList>
    </citation>
    <scope>NUCLEOTIDE SEQUENCE</scope>
    <source>
        <strain evidence="1">CBHHK002</strain>
    </source>
</reference>
<dbReference type="SUPFAM" id="SSF52047">
    <property type="entry name" value="RNI-like"/>
    <property type="match status" value="1"/>
</dbReference>
<dbReference type="EMBL" id="JARIHO010000049">
    <property type="protein sequence ID" value="KAJ7321972.1"/>
    <property type="molecule type" value="Genomic_DNA"/>
</dbReference>
<sequence>MDAIQVSLAVLAQTARTNGSSKTEIKNFIEESDLNPIRNLLRSRLRSLRCLNAATANVPLASHSGPSLHRRNFYADVFAWHTYPLIGAASLLVPLGFELAPWTSSRKALPGMFMRLKSWLVRSQPLSTPISCKDATPRWDSGLPDKSCNPRIIQELLRIGPRWRSVRLDGHVWPSFLEESPPESTFDNLTELNLESLLPSNSDSMIFAGTHLLRTFKAPADTNFCVHGYSSPISHWSMASPPILVSPSSCTRTEMIVHSRLRTLSLHFENHYFMPFFDALSVPALKKLVLRFNDRDLGDWGAASFTAFQLRSPHITRMELHRLNMTSQDLQIALGHAPALTHLKTYFCTYCPDRTLLGLSSTDGVEPLVPCLKYLSLLMMPGNGGELSQTALADMIASHSSSALALGLREFFIQVDTCWTVGEYSCEQSNSTTVILLF</sequence>
<evidence type="ECO:0000313" key="2">
    <source>
        <dbReference type="Proteomes" id="UP001218218"/>
    </source>
</evidence>
<accession>A0AAD6ZGT2</accession>
<protein>
    <submittedName>
        <fullName evidence="1">Uncharacterized protein</fullName>
    </submittedName>
</protein>
<keyword evidence="2" id="KW-1185">Reference proteome</keyword>
<dbReference type="InterPro" id="IPR032675">
    <property type="entry name" value="LRR_dom_sf"/>
</dbReference>
<dbReference type="Gene3D" id="3.80.10.10">
    <property type="entry name" value="Ribonuclease Inhibitor"/>
    <property type="match status" value="1"/>
</dbReference>